<dbReference type="GO" id="GO:0061617">
    <property type="term" value="C:MICOS complex"/>
    <property type="evidence" value="ECO:0007669"/>
    <property type="project" value="UniProtKB-UniRule"/>
</dbReference>
<evidence type="ECO:0000313" key="2">
    <source>
        <dbReference type="EMBL" id="SPO36952.1"/>
    </source>
</evidence>
<protein>
    <recommendedName>
        <fullName evidence="1">MICOS complex subunit</fullName>
    </recommendedName>
</protein>
<evidence type="ECO:0000313" key="3">
    <source>
        <dbReference type="Proteomes" id="UP000323386"/>
    </source>
</evidence>
<accession>A0A5C3EXX5</accession>
<dbReference type="OrthoDB" id="2399148at2759"/>
<comment type="function">
    <text evidence="1">Component of the MICOS complex, a large protein complex of the mitochondrial inner membrane that plays crucial roles in the maintenance of crista junctions, inner membrane architecture, and formation of contact sites to the outer membrane.</text>
</comment>
<dbReference type="AlphaFoldDB" id="A0A5C3EXX5"/>
<dbReference type="InterPro" id="IPR033181">
    <property type="entry name" value="Mic26_fungi"/>
</dbReference>
<proteinExistence type="predicted"/>
<dbReference type="GO" id="GO:0044284">
    <property type="term" value="C:mitochondrial crista junction"/>
    <property type="evidence" value="ECO:0007669"/>
    <property type="project" value="TreeGrafter"/>
</dbReference>
<dbReference type="Pfam" id="PF09769">
    <property type="entry name" value="ApoO"/>
    <property type="match status" value="1"/>
</dbReference>
<dbReference type="PANTHER" id="PTHR28268">
    <property type="entry name" value="MICOS SUBUNIT MIC26"/>
    <property type="match status" value="1"/>
</dbReference>
<dbReference type="PANTHER" id="PTHR28268:SF1">
    <property type="entry name" value="MICOS SUBUNIT MIC26"/>
    <property type="match status" value="1"/>
</dbReference>
<evidence type="ECO:0000256" key="1">
    <source>
        <dbReference type="RuleBase" id="RU363021"/>
    </source>
</evidence>
<organism evidence="2 3">
    <name type="scientific">Pseudozyma flocculosa</name>
    <dbReference type="NCBI Taxonomy" id="84751"/>
    <lineage>
        <taxon>Eukaryota</taxon>
        <taxon>Fungi</taxon>
        <taxon>Dikarya</taxon>
        <taxon>Basidiomycota</taxon>
        <taxon>Ustilaginomycotina</taxon>
        <taxon>Ustilaginomycetes</taxon>
        <taxon>Ustilaginales</taxon>
        <taxon>Ustilaginaceae</taxon>
        <taxon>Pseudozyma</taxon>
    </lineage>
</organism>
<keyword evidence="3" id="KW-1185">Reference proteome</keyword>
<dbReference type="GO" id="GO:0042407">
    <property type="term" value="P:cristae formation"/>
    <property type="evidence" value="ECO:0007669"/>
    <property type="project" value="InterPro"/>
</dbReference>
<keyword evidence="1" id="KW-0472">Membrane</keyword>
<sequence length="249" mass="26849">MVASILGQTLLRAAPLAGAGALLVSSTTKLHAEEAPAPSSQKLPIYPLPEPEVKLVPTQTELERQIGSARRGLQGATKETREALSGSIEKWIGVERKIEKEVKSLVPADEPLTPGLLYVGVATLTGSVFTRFRSFPIRFITPPLFLVASLNYFQPKLATNLSSYYVELEKAHAPALTEQRESLVSAFRSSIQSASHKVEEAKSGAERGLRSGLSEVEKSTGLKVGDVLGSAEVKAKEAKIKMQDQMRAV</sequence>
<keyword evidence="1" id="KW-0496">Mitochondrion</keyword>
<gene>
    <name evidence="2" type="ORF">PSFLO_02424</name>
</gene>
<dbReference type="InterPro" id="IPR019166">
    <property type="entry name" value="MIC26/MIC27"/>
</dbReference>
<name>A0A5C3EXX5_9BASI</name>
<comment type="subcellular location">
    <subcellularLocation>
        <location evidence="1">Mitochondrion inner membrane</location>
    </subcellularLocation>
</comment>
<dbReference type="EMBL" id="OOIP01000005">
    <property type="protein sequence ID" value="SPO36952.1"/>
    <property type="molecule type" value="Genomic_DNA"/>
</dbReference>
<comment type="subunit">
    <text evidence="1">Component of the mitochondrial contact site and cristae organizing system (MICOS) complex.</text>
</comment>
<reference evidence="2 3" key="1">
    <citation type="submission" date="2018-03" db="EMBL/GenBank/DDBJ databases">
        <authorList>
            <person name="Guldener U."/>
        </authorList>
    </citation>
    <scope>NUCLEOTIDE SEQUENCE [LARGE SCALE GENOMIC DNA]</scope>
    <source>
        <strain evidence="2 3">DAOM196992</strain>
    </source>
</reference>
<keyword evidence="1" id="KW-0999">Mitochondrion inner membrane</keyword>
<dbReference type="Proteomes" id="UP000323386">
    <property type="component" value="Unassembled WGS sequence"/>
</dbReference>